<organism evidence="1">
    <name type="scientific">Lepeophtheirus salmonis</name>
    <name type="common">Salmon louse</name>
    <name type="synonym">Caligus salmonis</name>
    <dbReference type="NCBI Taxonomy" id="72036"/>
    <lineage>
        <taxon>Eukaryota</taxon>
        <taxon>Metazoa</taxon>
        <taxon>Ecdysozoa</taxon>
        <taxon>Arthropoda</taxon>
        <taxon>Crustacea</taxon>
        <taxon>Multicrustacea</taxon>
        <taxon>Hexanauplia</taxon>
        <taxon>Copepoda</taxon>
        <taxon>Siphonostomatoida</taxon>
        <taxon>Caligidae</taxon>
        <taxon>Lepeophtheirus</taxon>
    </lineage>
</organism>
<dbReference type="EMBL" id="HACA01007653">
    <property type="protein sequence ID" value="CDW25014.1"/>
    <property type="molecule type" value="Transcribed_RNA"/>
</dbReference>
<protein>
    <submittedName>
        <fullName evidence="1">Uncharacterized protein</fullName>
    </submittedName>
</protein>
<sequence length="21" mass="2377">MELNLLINDVTMVMRSGVVEI</sequence>
<accession>A0A0K2TG88</accession>
<evidence type="ECO:0000313" key="1">
    <source>
        <dbReference type="EMBL" id="CDW25014.1"/>
    </source>
</evidence>
<dbReference type="AlphaFoldDB" id="A0A0K2TG88"/>
<name>A0A0K2TG88_LEPSM</name>
<reference evidence="1" key="1">
    <citation type="submission" date="2014-05" db="EMBL/GenBank/DDBJ databases">
        <authorList>
            <person name="Chronopoulou M."/>
        </authorList>
    </citation>
    <scope>NUCLEOTIDE SEQUENCE</scope>
    <source>
        <tissue evidence="1">Whole organism</tissue>
    </source>
</reference>
<proteinExistence type="predicted"/>